<dbReference type="STRING" id="48256.CLHUN_04600"/>
<dbReference type="GO" id="GO:0005737">
    <property type="term" value="C:cytoplasm"/>
    <property type="evidence" value="ECO:0007669"/>
    <property type="project" value="UniProtKB-SubCell"/>
</dbReference>
<proteinExistence type="predicted"/>
<gene>
    <name evidence="13" type="primary">mprA</name>
    <name evidence="13" type="ORF">CLHUN_04600</name>
</gene>
<evidence type="ECO:0000256" key="7">
    <source>
        <dbReference type="ARBA" id="ARBA00023125"/>
    </source>
</evidence>
<evidence type="ECO:0000313" key="13">
    <source>
        <dbReference type="EMBL" id="OPX45985.1"/>
    </source>
</evidence>
<dbReference type="OrthoDB" id="9794370at2"/>
<dbReference type="SUPFAM" id="SSF46689">
    <property type="entry name" value="Homeodomain-like"/>
    <property type="match status" value="2"/>
</dbReference>
<evidence type="ECO:0000256" key="1">
    <source>
        <dbReference type="ARBA" id="ARBA00004496"/>
    </source>
</evidence>
<dbReference type="Pfam" id="PF12833">
    <property type="entry name" value="HTH_18"/>
    <property type="match status" value="1"/>
</dbReference>
<protein>
    <recommendedName>
        <fullName evidence="2">Stage 0 sporulation protein A homolog</fullName>
    </recommendedName>
</protein>
<keyword evidence="14" id="KW-1185">Reference proteome</keyword>
<evidence type="ECO:0000256" key="6">
    <source>
        <dbReference type="ARBA" id="ARBA00023015"/>
    </source>
</evidence>
<reference evidence="13 14" key="1">
    <citation type="submission" date="2017-03" db="EMBL/GenBank/DDBJ databases">
        <title>Genome sequence of Clostridium hungatei DSM 14427.</title>
        <authorList>
            <person name="Poehlein A."/>
            <person name="Daniel R."/>
        </authorList>
    </citation>
    <scope>NUCLEOTIDE SEQUENCE [LARGE SCALE GENOMIC DNA]</scope>
    <source>
        <strain evidence="13 14">DSM 14427</strain>
    </source>
</reference>
<accession>A0A1V4SRB4</accession>
<evidence type="ECO:0000256" key="4">
    <source>
        <dbReference type="ARBA" id="ARBA00022553"/>
    </source>
</evidence>
<dbReference type="PANTHER" id="PTHR42713">
    <property type="entry name" value="HISTIDINE KINASE-RELATED"/>
    <property type="match status" value="1"/>
</dbReference>
<keyword evidence="3" id="KW-0963">Cytoplasm</keyword>
<evidence type="ECO:0000256" key="9">
    <source>
        <dbReference type="ARBA" id="ARBA00024867"/>
    </source>
</evidence>
<dbReference type="RefSeq" id="WP_080062936.1">
    <property type="nucleotide sequence ID" value="NZ_MZGX01000002.1"/>
</dbReference>
<evidence type="ECO:0000313" key="14">
    <source>
        <dbReference type="Proteomes" id="UP000191554"/>
    </source>
</evidence>
<dbReference type="Gene3D" id="3.40.50.2300">
    <property type="match status" value="1"/>
</dbReference>
<evidence type="ECO:0000259" key="12">
    <source>
        <dbReference type="PROSITE" id="PS50110"/>
    </source>
</evidence>
<name>A0A1V4SRB4_RUMHU</name>
<dbReference type="Pfam" id="PF00072">
    <property type="entry name" value="Response_reg"/>
    <property type="match status" value="1"/>
</dbReference>
<keyword evidence="8" id="KW-0804">Transcription</keyword>
<dbReference type="InterPro" id="IPR018060">
    <property type="entry name" value="HTH_AraC"/>
</dbReference>
<dbReference type="Proteomes" id="UP000191554">
    <property type="component" value="Unassembled WGS sequence"/>
</dbReference>
<feature type="domain" description="HTH araC/xylS-type" evidence="11">
    <location>
        <begin position="260"/>
        <end position="358"/>
    </location>
</feature>
<dbReference type="PROSITE" id="PS50110">
    <property type="entry name" value="RESPONSE_REGULATORY"/>
    <property type="match status" value="1"/>
</dbReference>
<comment type="caution">
    <text evidence="13">The sequence shown here is derived from an EMBL/GenBank/DDBJ whole genome shotgun (WGS) entry which is preliminary data.</text>
</comment>
<dbReference type="AlphaFoldDB" id="A0A1V4SRB4"/>
<evidence type="ECO:0000256" key="2">
    <source>
        <dbReference type="ARBA" id="ARBA00018672"/>
    </source>
</evidence>
<keyword evidence="7" id="KW-0238">DNA-binding</keyword>
<comment type="subcellular location">
    <subcellularLocation>
        <location evidence="1">Cytoplasm</location>
    </subcellularLocation>
</comment>
<dbReference type="GO" id="GO:0043565">
    <property type="term" value="F:sequence-specific DNA binding"/>
    <property type="evidence" value="ECO:0007669"/>
    <property type="project" value="InterPro"/>
</dbReference>
<organism evidence="13 14">
    <name type="scientific">Ruminiclostridium hungatei</name>
    <name type="common">Clostridium hungatei</name>
    <dbReference type="NCBI Taxonomy" id="48256"/>
    <lineage>
        <taxon>Bacteria</taxon>
        <taxon>Bacillati</taxon>
        <taxon>Bacillota</taxon>
        <taxon>Clostridia</taxon>
        <taxon>Eubacteriales</taxon>
        <taxon>Oscillospiraceae</taxon>
        <taxon>Ruminiclostridium</taxon>
    </lineage>
</organism>
<dbReference type="SMART" id="SM00448">
    <property type="entry name" value="REC"/>
    <property type="match status" value="1"/>
</dbReference>
<dbReference type="SUPFAM" id="SSF52172">
    <property type="entry name" value="CheY-like"/>
    <property type="match status" value="1"/>
</dbReference>
<evidence type="ECO:0000256" key="8">
    <source>
        <dbReference type="ARBA" id="ARBA00023163"/>
    </source>
</evidence>
<dbReference type="InterPro" id="IPR051552">
    <property type="entry name" value="HptR"/>
</dbReference>
<feature type="modified residue" description="4-aspartylphosphate" evidence="10">
    <location>
        <position position="55"/>
    </location>
</feature>
<dbReference type="InterPro" id="IPR009057">
    <property type="entry name" value="Homeodomain-like_sf"/>
</dbReference>
<dbReference type="SMART" id="SM00342">
    <property type="entry name" value="HTH_ARAC"/>
    <property type="match status" value="1"/>
</dbReference>
<dbReference type="GO" id="GO:0000160">
    <property type="term" value="P:phosphorelay signal transduction system"/>
    <property type="evidence" value="ECO:0007669"/>
    <property type="project" value="UniProtKB-KW"/>
</dbReference>
<feature type="domain" description="Response regulatory" evidence="12">
    <location>
        <begin position="3"/>
        <end position="120"/>
    </location>
</feature>
<evidence type="ECO:0000256" key="5">
    <source>
        <dbReference type="ARBA" id="ARBA00023012"/>
    </source>
</evidence>
<dbReference type="Gene3D" id="1.10.10.60">
    <property type="entry name" value="Homeodomain-like"/>
    <property type="match status" value="2"/>
</dbReference>
<dbReference type="GO" id="GO:0003700">
    <property type="term" value="F:DNA-binding transcription factor activity"/>
    <property type="evidence" value="ECO:0007669"/>
    <property type="project" value="InterPro"/>
</dbReference>
<evidence type="ECO:0000256" key="3">
    <source>
        <dbReference type="ARBA" id="ARBA00022490"/>
    </source>
</evidence>
<dbReference type="InterPro" id="IPR001789">
    <property type="entry name" value="Sig_transdc_resp-reg_receiver"/>
</dbReference>
<evidence type="ECO:0000259" key="11">
    <source>
        <dbReference type="PROSITE" id="PS01124"/>
    </source>
</evidence>
<keyword evidence="5" id="KW-0902">Two-component regulatory system</keyword>
<sequence>MYRALIVDDDRAIRYELKKSPVFGKNKFLVTGEASDGKEALEKVRAEEYDIALVDVRMPRIDGIQFIRELRHSGNDLCVVIISGSGDYAFTRQAIRLGAFDYLLKPINPGELNELLYNARLFLEKKVEHRTLAENTSRQLAESLKLPYSVQDEADLFHLIKENSGKSVIFSEALAVRLANFYEGDTFKLSIILENSYKNLCRMLLSEMPWLGTLQFKGPELSISPSADTGSIVAAFTCSIKELSDFIGNMHISGTYPLIKLLCEYFIKNVEGRTTLEEAAKVLNYNSKYLGKVFKEVTGESIVNYITKIKMERARCLILSGKYKTYEVSEILGYKNTDYFTRLFKEHYGHTPLETKRASR</sequence>
<dbReference type="EMBL" id="MZGX01000002">
    <property type="protein sequence ID" value="OPX45985.1"/>
    <property type="molecule type" value="Genomic_DNA"/>
</dbReference>
<dbReference type="PANTHER" id="PTHR42713:SF3">
    <property type="entry name" value="TRANSCRIPTIONAL REGULATORY PROTEIN HPTR"/>
    <property type="match status" value="1"/>
</dbReference>
<dbReference type="InterPro" id="IPR011006">
    <property type="entry name" value="CheY-like_superfamily"/>
</dbReference>
<keyword evidence="6" id="KW-0805">Transcription regulation</keyword>
<evidence type="ECO:0000256" key="10">
    <source>
        <dbReference type="PROSITE-ProRule" id="PRU00169"/>
    </source>
</evidence>
<dbReference type="PROSITE" id="PS01124">
    <property type="entry name" value="HTH_ARAC_FAMILY_2"/>
    <property type="match status" value="1"/>
</dbReference>
<keyword evidence="4 10" id="KW-0597">Phosphoprotein</keyword>
<dbReference type="CDD" id="cd17536">
    <property type="entry name" value="REC_YesN-like"/>
    <property type="match status" value="1"/>
</dbReference>
<comment type="function">
    <text evidence="9">May play the central regulatory role in sporulation. It may be an element of the effector pathway responsible for the activation of sporulation genes in response to nutritional stress. Spo0A may act in concert with spo0H (a sigma factor) to control the expression of some genes that are critical to the sporulation process.</text>
</comment>